<reference evidence="7 8" key="1">
    <citation type="journal article" date="2021" name="Comput. Struct. Biotechnol. J.">
        <title>De novo genome assembly of the potent medicinal plant Rehmannia glutinosa using nanopore technology.</title>
        <authorList>
            <person name="Ma L."/>
            <person name="Dong C."/>
            <person name="Song C."/>
            <person name="Wang X."/>
            <person name="Zheng X."/>
            <person name="Niu Y."/>
            <person name="Chen S."/>
            <person name="Feng W."/>
        </authorList>
    </citation>
    <scope>NUCLEOTIDE SEQUENCE [LARGE SCALE GENOMIC DNA]</scope>
    <source>
        <strain evidence="7">DH-2019</strain>
    </source>
</reference>
<evidence type="ECO:0000256" key="2">
    <source>
        <dbReference type="ARBA" id="ARBA00022771"/>
    </source>
</evidence>
<keyword evidence="1" id="KW-0479">Metal-binding</keyword>
<feature type="domain" description="RING-type" evidence="6">
    <location>
        <begin position="236"/>
        <end position="271"/>
    </location>
</feature>
<evidence type="ECO:0000256" key="5">
    <source>
        <dbReference type="SAM" id="Coils"/>
    </source>
</evidence>
<dbReference type="PANTHER" id="PTHR42647">
    <property type="entry name" value="SBP (S-RIBONUCLEASE BINDING PROTEIN) FAMILY PROTEIN"/>
    <property type="match status" value="1"/>
</dbReference>
<comment type="caution">
    <text evidence="7">The sequence shown here is derived from an EMBL/GenBank/DDBJ whole genome shotgun (WGS) entry which is preliminary data.</text>
</comment>
<feature type="coiled-coil region" evidence="5">
    <location>
        <begin position="138"/>
        <end position="165"/>
    </location>
</feature>
<name>A0ABR0X0S4_REHGL</name>
<evidence type="ECO:0000256" key="1">
    <source>
        <dbReference type="ARBA" id="ARBA00022723"/>
    </source>
</evidence>
<dbReference type="CDD" id="cd16649">
    <property type="entry name" value="mRING-HC-C3HC5_CGRF1-like"/>
    <property type="match status" value="1"/>
</dbReference>
<evidence type="ECO:0000259" key="6">
    <source>
        <dbReference type="PROSITE" id="PS50089"/>
    </source>
</evidence>
<dbReference type="Gene3D" id="3.30.40.10">
    <property type="entry name" value="Zinc/RING finger domain, C3HC4 (zinc finger)"/>
    <property type="match status" value="1"/>
</dbReference>
<dbReference type="PIRSF" id="PIRSF036836">
    <property type="entry name" value="RNase_bind_SBP1"/>
    <property type="match status" value="1"/>
</dbReference>
<keyword evidence="5" id="KW-0175">Coiled coil</keyword>
<gene>
    <name evidence="7" type="ORF">DH2020_012937</name>
</gene>
<dbReference type="InterPro" id="IPR013083">
    <property type="entry name" value="Znf_RING/FYVE/PHD"/>
</dbReference>
<keyword evidence="8" id="KW-1185">Reference proteome</keyword>
<dbReference type="PROSITE" id="PS50089">
    <property type="entry name" value="ZF_RING_2"/>
    <property type="match status" value="1"/>
</dbReference>
<dbReference type="Pfam" id="PF13920">
    <property type="entry name" value="zf-C3HC4_3"/>
    <property type="match status" value="1"/>
</dbReference>
<keyword evidence="2 4" id="KW-0863">Zinc-finger</keyword>
<evidence type="ECO:0000313" key="7">
    <source>
        <dbReference type="EMBL" id="KAK6153298.1"/>
    </source>
</evidence>
<evidence type="ECO:0000256" key="3">
    <source>
        <dbReference type="ARBA" id="ARBA00022833"/>
    </source>
</evidence>
<accession>A0ABR0X0S4</accession>
<evidence type="ECO:0000256" key="4">
    <source>
        <dbReference type="PROSITE-ProRule" id="PRU00175"/>
    </source>
</evidence>
<organism evidence="7 8">
    <name type="scientific">Rehmannia glutinosa</name>
    <name type="common">Chinese foxglove</name>
    <dbReference type="NCBI Taxonomy" id="99300"/>
    <lineage>
        <taxon>Eukaryota</taxon>
        <taxon>Viridiplantae</taxon>
        <taxon>Streptophyta</taxon>
        <taxon>Embryophyta</taxon>
        <taxon>Tracheophyta</taxon>
        <taxon>Spermatophyta</taxon>
        <taxon>Magnoliopsida</taxon>
        <taxon>eudicotyledons</taxon>
        <taxon>Gunneridae</taxon>
        <taxon>Pentapetalae</taxon>
        <taxon>asterids</taxon>
        <taxon>lamiids</taxon>
        <taxon>Lamiales</taxon>
        <taxon>Orobanchaceae</taxon>
        <taxon>Rehmannieae</taxon>
        <taxon>Rehmannia</taxon>
    </lineage>
</organism>
<sequence length="282" mass="31370">MLGGGKFPGSVEENQKQCDNTRLTELQLVGHVPIQCGGAIGMINYVGNEHAPTNNRPIKRAREEEPVNMPQKLGVSLNNNVYQDEHGHIGTLLNPNPVSAGLRLFCEKKERSSSVTSTCENMKNALPGVLSLVVNRKMHEKELEIENISRKNKELEDGIKQVTMEAQSWHNRAKYNESVANVLKSNIQQIMAQGPAQGREGYGDNEVDDAVSCMNRPGIISSRGNQEFEENHRLKCRACKSKQVSVLLFPCRHLCLCADCEGFIDVCPICQVMKTASFLVYM</sequence>
<keyword evidence="3" id="KW-0862">Zinc</keyword>
<dbReference type="EMBL" id="JABTTQ020000006">
    <property type="protein sequence ID" value="KAK6153298.1"/>
    <property type="molecule type" value="Genomic_DNA"/>
</dbReference>
<protein>
    <recommendedName>
        <fullName evidence="6">RING-type domain-containing protein</fullName>
    </recommendedName>
</protein>
<dbReference type="Proteomes" id="UP001318860">
    <property type="component" value="Unassembled WGS sequence"/>
</dbReference>
<dbReference type="PANTHER" id="PTHR42647:SF9">
    <property type="entry name" value="S-RIBONUCLEASE BINDING PROTEIN SBP1-RELATED"/>
    <property type="match status" value="1"/>
</dbReference>
<dbReference type="InterPro" id="IPR001841">
    <property type="entry name" value="Znf_RING"/>
</dbReference>
<evidence type="ECO:0000313" key="8">
    <source>
        <dbReference type="Proteomes" id="UP001318860"/>
    </source>
</evidence>
<proteinExistence type="predicted"/>